<keyword evidence="3" id="KW-0963">Cytoplasm</keyword>
<evidence type="ECO:0000313" key="6">
    <source>
        <dbReference type="EMBL" id="OWU70445.1"/>
    </source>
</evidence>
<dbReference type="GO" id="GO:0070403">
    <property type="term" value="F:NAD+ binding"/>
    <property type="evidence" value="ECO:0007669"/>
    <property type="project" value="UniProtKB-UniRule"/>
</dbReference>
<evidence type="ECO:0000256" key="4">
    <source>
        <dbReference type="PROSITE-ProRule" id="PRU00236"/>
    </source>
</evidence>
<comment type="subcellular location">
    <subcellularLocation>
        <location evidence="3">Cytoplasm</location>
    </subcellularLocation>
</comment>
<dbReference type="InterPro" id="IPR026590">
    <property type="entry name" value="Ssirtuin_cat_dom"/>
</dbReference>
<sequence length="236" mass="25042">MKNIVILTGAGISAESGMGTFRDEGGLWTQYALEDVATPEGFARNPALVQEFYNIRRVKAAAARPNEAHEALARLQREWPGRVDIVTQNVDGLHEAGGARDVIHMHGELAGALCAACGHRWEAPAEMAVGEPCPACKGPHARPDVVWFGEIPYHMDRISDLLDAADLFAAIGTSGQVYPAAAFVHQAAAAGAHTVELNLEPSELASGFDELRSGPASRVVPDWVGDLLSGRSGRSG</sequence>
<dbReference type="EC" id="2.3.1.286" evidence="3"/>
<comment type="catalytic activity">
    <reaction evidence="3">
        <text>N(6)-acetyl-L-lysyl-[protein] + NAD(+) + H2O = 2''-O-acetyl-ADP-D-ribose + nicotinamide + L-lysyl-[protein]</text>
        <dbReference type="Rhea" id="RHEA:43636"/>
        <dbReference type="Rhea" id="RHEA-COMP:9752"/>
        <dbReference type="Rhea" id="RHEA-COMP:10731"/>
        <dbReference type="ChEBI" id="CHEBI:15377"/>
        <dbReference type="ChEBI" id="CHEBI:17154"/>
        <dbReference type="ChEBI" id="CHEBI:29969"/>
        <dbReference type="ChEBI" id="CHEBI:57540"/>
        <dbReference type="ChEBI" id="CHEBI:61930"/>
        <dbReference type="ChEBI" id="CHEBI:83767"/>
        <dbReference type="EC" id="2.3.1.286"/>
    </reaction>
</comment>
<dbReference type="GO" id="GO:0036054">
    <property type="term" value="F:protein-malonyllysine demalonylase activity"/>
    <property type="evidence" value="ECO:0007669"/>
    <property type="project" value="InterPro"/>
</dbReference>
<dbReference type="InterPro" id="IPR003000">
    <property type="entry name" value="Sirtuin"/>
</dbReference>
<evidence type="ECO:0000256" key="2">
    <source>
        <dbReference type="ARBA" id="ARBA00023027"/>
    </source>
</evidence>
<dbReference type="PANTHER" id="PTHR11085">
    <property type="entry name" value="NAD-DEPENDENT PROTEIN DEACYLASE SIRTUIN-5, MITOCHONDRIAL-RELATED"/>
    <property type="match status" value="1"/>
</dbReference>
<feature type="binding site" evidence="3">
    <location>
        <position position="216"/>
    </location>
    <ligand>
        <name>NAD(+)</name>
        <dbReference type="ChEBI" id="CHEBI:57540"/>
    </ligand>
</feature>
<dbReference type="GO" id="GO:0005737">
    <property type="term" value="C:cytoplasm"/>
    <property type="evidence" value="ECO:0007669"/>
    <property type="project" value="UniProtKB-SubCell"/>
</dbReference>
<comment type="domain">
    <text evidence="3">2 residues (Tyr-53 and Arg-56) present in a large hydrophobic pocket are probably involved in substrate specificity. They are important for desuccinylation activity, but dispensable for deacetylation activity.</text>
</comment>
<evidence type="ECO:0000256" key="3">
    <source>
        <dbReference type="HAMAP-Rule" id="MF_01121"/>
    </source>
</evidence>
<feature type="active site" description="Proton acceptor" evidence="3 4">
    <location>
        <position position="106"/>
    </location>
</feature>
<comment type="function">
    <text evidence="3">NAD-dependent lysine deacetylase and desuccinylase that specifically removes acetyl and succinyl groups on target proteins. Modulates the activities of several proteins which are inactive in their acylated form.</text>
</comment>
<comment type="caution">
    <text evidence="3">Lacks conserved residue(s) required for the propagation of feature annotation.</text>
</comment>
<dbReference type="Gene3D" id="3.40.50.1220">
    <property type="entry name" value="TPP-binding domain"/>
    <property type="match status" value="1"/>
</dbReference>
<dbReference type="InterPro" id="IPR026591">
    <property type="entry name" value="Sirtuin_cat_small_dom_sf"/>
</dbReference>
<organism evidence="6 7">
    <name type="scientific">Marinibacterium profundimaris</name>
    <dbReference type="NCBI Taxonomy" id="1679460"/>
    <lineage>
        <taxon>Bacteria</taxon>
        <taxon>Pseudomonadati</taxon>
        <taxon>Pseudomonadota</taxon>
        <taxon>Alphaproteobacteria</taxon>
        <taxon>Rhodobacterales</taxon>
        <taxon>Paracoccaceae</taxon>
        <taxon>Marinibacterium</taxon>
    </lineage>
</organism>
<feature type="binding site" evidence="3 4">
    <location>
        <position position="117"/>
    </location>
    <ligand>
        <name>Zn(2+)</name>
        <dbReference type="ChEBI" id="CHEBI:29105"/>
    </ligand>
</feature>
<dbReference type="PROSITE" id="PS50305">
    <property type="entry name" value="SIRTUIN"/>
    <property type="match status" value="1"/>
</dbReference>
<dbReference type="RefSeq" id="WP_088651869.1">
    <property type="nucleotide sequence ID" value="NZ_AQQR01000012.1"/>
</dbReference>
<evidence type="ECO:0000313" key="7">
    <source>
        <dbReference type="Proteomes" id="UP000215377"/>
    </source>
</evidence>
<evidence type="ECO:0000259" key="5">
    <source>
        <dbReference type="PROSITE" id="PS50305"/>
    </source>
</evidence>
<dbReference type="SUPFAM" id="SSF52467">
    <property type="entry name" value="DHS-like NAD/FAD-binding domain"/>
    <property type="match status" value="1"/>
</dbReference>
<dbReference type="GO" id="GO:0008270">
    <property type="term" value="F:zinc ion binding"/>
    <property type="evidence" value="ECO:0007669"/>
    <property type="project" value="UniProtKB-UniRule"/>
</dbReference>
<gene>
    <name evidence="3" type="primary">cobB</name>
    <name evidence="6" type="ORF">ATO3_20950</name>
</gene>
<feature type="binding site" evidence="3">
    <location>
        <position position="53"/>
    </location>
    <ligand>
        <name>substrate</name>
    </ligand>
</feature>
<proteinExistence type="inferred from homology"/>
<feature type="binding site" evidence="3 4">
    <location>
        <position position="136"/>
    </location>
    <ligand>
        <name>Zn(2+)</name>
        <dbReference type="ChEBI" id="CHEBI:29105"/>
    </ligand>
</feature>
<dbReference type="Gene3D" id="3.30.1600.10">
    <property type="entry name" value="SIR2/SIRT2 'Small Domain"/>
    <property type="match status" value="1"/>
</dbReference>
<reference evidence="6 7" key="1">
    <citation type="submission" date="2013-04" db="EMBL/GenBank/DDBJ databases">
        <title>Oceanicola sp. 22II1-22F33 Genome Sequencing.</title>
        <authorList>
            <person name="Lai Q."/>
            <person name="Li G."/>
            <person name="Shao Z."/>
        </authorList>
    </citation>
    <scope>NUCLEOTIDE SEQUENCE [LARGE SCALE GENOMIC DNA]</scope>
    <source>
        <strain evidence="6 7">22II1-22F33</strain>
    </source>
</reference>
<comment type="caution">
    <text evidence="6">The sequence shown here is derived from an EMBL/GenBank/DDBJ whole genome shotgun (WGS) entry which is preliminary data.</text>
</comment>
<feature type="binding site" evidence="3">
    <location>
        <begin position="88"/>
        <end position="91"/>
    </location>
    <ligand>
        <name>NAD(+)</name>
        <dbReference type="ChEBI" id="CHEBI:57540"/>
    </ligand>
</feature>
<keyword evidence="1" id="KW-0808">Transferase</keyword>
<name>A0A225NEG2_9RHOB</name>
<feature type="binding site" evidence="3 4">
    <location>
        <position position="114"/>
    </location>
    <ligand>
        <name>Zn(2+)</name>
        <dbReference type="ChEBI" id="CHEBI:29105"/>
    </ligand>
</feature>
<dbReference type="Pfam" id="PF02146">
    <property type="entry name" value="SIR2"/>
    <property type="match status" value="1"/>
</dbReference>
<keyword evidence="2 3" id="KW-0520">NAD</keyword>
<dbReference type="OrthoDB" id="9800582at2"/>
<keyword evidence="7" id="KW-1185">Reference proteome</keyword>
<keyword evidence="3 4" id="KW-0479">Metal-binding</keyword>
<dbReference type="InterPro" id="IPR050134">
    <property type="entry name" value="NAD-dep_sirtuin_deacylases"/>
</dbReference>
<comment type="catalytic activity">
    <reaction evidence="3">
        <text>N(6)-succinyl-L-lysyl-[protein] + NAD(+) + H2O = 2''-O-succinyl-ADP-D-ribose + nicotinamide + L-lysyl-[protein]</text>
        <dbReference type="Rhea" id="RHEA:47668"/>
        <dbReference type="Rhea" id="RHEA-COMP:9752"/>
        <dbReference type="Rhea" id="RHEA-COMP:11877"/>
        <dbReference type="ChEBI" id="CHEBI:15377"/>
        <dbReference type="ChEBI" id="CHEBI:17154"/>
        <dbReference type="ChEBI" id="CHEBI:29969"/>
        <dbReference type="ChEBI" id="CHEBI:57540"/>
        <dbReference type="ChEBI" id="CHEBI:87830"/>
        <dbReference type="ChEBI" id="CHEBI:87832"/>
    </reaction>
</comment>
<dbReference type="PANTHER" id="PTHR11085:SF4">
    <property type="entry name" value="NAD-DEPENDENT PROTEIN DEACYLASE"/>
    <property type="match status" value="1"/>
</dbReference>
<feature type="binding site" evidence="3">
    <location>
        <position position="56"/>
    </location>
    <ligand>
        <name>substrate</name>
    </ligand>
</feature>
<keyword evidence="3 4" id="KW-0862">Zinc</keyword>
<feature type="binding site" evidence="3">
    <location>
        <begin position="172"/>
        <end position="174"/>
    </location>
    <ligand>
        <name>NAD(+)</name>
        <dbReference type="ChEBI" id="CHEBI:57540"/>
    </ligand>
</feature>
<dbReference type="AlphaFoldDB" id="A0A225NEG2"/>
<dbReference type="GO" id="GO:0036055">
    <property type="term" value="F:protein-succinyllysine desuccinylase activity"/>
    <property type="evidence" value="ECO:0007669"/>
    <property type="project" value="UniProtKB-UniRule"/>
</dbReference>
<feature type="binding site" evidence="3">
    <location>
        <begin position="198"/>
        <end position="200"/>
    </location>
    <ligand>
        <name>NAD(+)</name>
        <dbReference type="ChEBI" id="CHEBI:57540"/>
    </ligand>
</feature>
<dbReference type="GO" id="GO:0017136">
    <property type="term" value="F:histone deacetylase activity, NAD-dependent"/>
    <property type="evidence" value="ECO:0007669"/>
    <property type="project" value="TreeGrafter"/>
</dbReference>
<dbReference type="HAMAP" id="MF_01121">
    <property type="entry name" value="Sirtuin_ClassIII"/>
    <property type="match status" value="1"/>
</dbReference>
<comment type="cofactor">
    <cofactor evidence="3">
        <name>Zn(2+)</name>
        <dbReference type="ChEBI" id="CHEBI:29105"/>
    </cofactor>
    <text evidence="3">Binds 1 zinc ion per subunit.</text>
</comment>
<dbReference type="Proteomes" id="UP000215377">
    <property type="component" value="Unassembled WGS sequence"/>
</dbReference>
<dbReference type="InterPro" id="IPR029035">
    <property type="entry name" value="DHS-like_NAD/FAD-binding_dom"/>
</dbReference>
<protein>
    <recommendedName>
        <fullName evidence="3">NAD-dependent protein deacylase</fullName>
        <ecNumber evidence="3">2.3.1.286</ecNumber>
    </recommendedName>
    <alternativeName>
        <fullName evidence="3">Regulatory protein SIR2 homolog</fullName>
    </alternativeName>
</protein>
<dbReference type="EMBL" id="AQQR01000012">
    <property type="protein sequence ID" value="OWU70445.1"/>
    <property type="molecule type" value="Genomic_DNA"/>
</dbReference>
<feature type="binding site" evidence="3 4">
    <location>
        <position position="133"/>
    </location>
    <ligand>
        <name>Zn(2+)</name>
        <dbReference type="ChEBI" id="CHEBI:29105"/>
    </ligand>
</feature>
<evidence type="ECO:0000256" key="1">
    <source>
        <dbReference type="ARBA" id="ARBA00022679"/>
    </source>
</evidence>
<accession>A0A225NEG2</accession>
<dbReference type="InterPro" id="IPR027546">
    <property type="entry name" value="Sirtuin_class_III"/>
</dbReference>
<comment type="similarity">
    <text evidence="3">Belongs to the sirtuin family. Class III subfamily.</text>
</comment>
<feature type="domain" description="Deacetylase sirtuin-type" evidence="5">
    <location>
        <begin position="1"/>
        <end position="230"/>
    </location>
</feature>